<evidence type="ECO:0000313" key="2">
    <source>
        <dbReference type="Proteomes" id="UP000887540"/>
    </source>
</evidence>
<dbReference type="WBParaSite" id="ACRNAN_scaffold9263.g23905.t1">
    <property type="protein sequence ID" value="ACRNAN_scaffold9263.g23905.t1"/>
    <property type="gene ID" value="ACRNAN_scaffold9263.g23905"/>
</dbReference>
<protein>
    <submittedName>
        <fullName evidence="3">Uncharacterized protein</fullName>
    </submittedName>
</protein>
<dbReference type="Proteomes" id="UP000887540">
    <property type="component" value="Unplaced"/>
</dbReference>
<proteinExistence type="predicted"/>
<feature type="compositionally biased region" description="Basic and acidic residues" evidence="1">
    <location>
        <begin position="1"/>
        <end position="14"/>
    </location>
</feature>
<name>A0A914EL80_9BILA</name>
<keyword evidence="2" id="KW-1185">Reference proteome</keyword>
<dbReference type="AlphaFoldDB" id="A0A914EL80"/>
<evidence type="ECO:0000256" key="1">
    <source>
        <dbReference type="SAM" id="MobiDB-lite"/>
    </source>
</evidence>
<sequence>MSKRARVDREKRSAVDSPAEQQDECVFYDKVIVSQEEMDAELEQKKMPKLVRSPDGWYRHIRDYCENCTRYNFAIATLMAEWCEDVGEEYRTLPPPMPTELQTWKFHYSVVTAGTCQTLVCEDCKVYNEDMQRCPPQYLADGWVRSVTYSCPRCFRYMAAIVDKFREGWMARKS</sequence>
<feature type="region of interest" description="Disordered" evidence="1">
    <location>
        <begin position="1"/>
        <end position="20"/>
    </location>
</feature>
<organism evidence="2 3">
    <name type="scientific">Acrobeloides nanus</name>
    <dbReference type="NCBI Taxonomy" id="290746"/>
    <lineage>
        <taxon>Eukaryota</taxon>
        <taxon>Metazoa</taxon>
        <taxon>Ecdysozoa</taxon>
        <taxon>Nematoda</taxon>
        <taxon>Chromadorea</taxon>
        <taxon>Rhabditida</taxon>
        <taxon>Tylenchina</taxon>
        <taxon>Cephalobomorpha</taxon>
        <taxon>Cephaloboidea</taxon>
        <taxon>Cephalobidae</taxon>
        <taxon>Acrobeloides</taxon>
    </lineage>
</organism>
<reference evidence="3" key="1">
    <citation type="submission" date="2022-11" db="UniProtKB">
        <authorList>
            <consortium name="WormBaseParasite"/>
        </authorList>
    </citation>
    <scope>IDENTIFICATION</scope>
</reference>
<accession>A0A914EL80</accession>
<evidence type="ECO:0000313" key="3">
    <source>
        <dbReference type="WBParaSite" id="ACRNAN_scaffold9263.g23905.t1"/>
    </source>
</evidence>